<evidence type="ECO:0000313" key="1">
    <source>
        <dbReference type="EMBL" id="QQQ19343.1"/>
    </source>
</evidence>
<dbReference type="EMBL" id="CP067977">
    <property type="protein sequence ID" value="QQQ19343.1"/>
    <property type="molecule type" value="Genomic_DNA"/>
</dbReference>
<accession>A0ABX7BP28</accession>
<name>A0ABX7BP28_9CAUL</name>
<evidence type="ECO:0000313" key="2">
    <source>
        <dbReference type="Proteomes" id="UP000595448"/>
    </source>
</evidence>
<dbReference type="Proteomes" id="UP000595448">
    <property type="component" value="Chromosome"/>
</dbReference>
<protein>
    <submittedName>
        <fullName evidence="1">Uncharacterized protein</fullName>
    </submittedName>
</protein>
<gene>
    <name evidence="1" type="ORF">JIP62_04355</name>
</gene>
<proteinExistence type="predicted"/>
<sequence>MMAFPAGDAPSFEGFIKFKLAHGLGYSVFLPDALFLPRGDEWRWFEPKMFDPPVLSFYQGAAYAQLAVETSGGDEILVATTDDRFVARFDDRSQIFRCRVAGQPDLLDRSTGRAHQRPDGGFDLDLFHHTTQVALEAIKASGEVWGSAWNVRGNRKLENVAYAYFTSLPKITNDLDLRAIAMASDGVIYFLLDDHTPPAGVVPLKVYRETTANRTATLALRVPCEAVAGQHVWRHAPEARGVFYESAHPAIYRVGLRPAASLKFHDNVAVIDPAVIKRFDYAVVGDATQPDGILAPYEEEATNNIWKVDASLDVDLLTFWRTRPNQDHFTDGVIEVLELGPT</sequence>
<keyword evidence="2" id="KW-1185">Reference proteome</keyword>
<dbReference type="RefSeq" id="WP_201103694.1">
    <property type="nucleotide sequence ID" value="NZ_CP067977.1"/>
</dbReference>
<reference evidence="1 2" key="1">
    <citation type="submission" date="2021-01" db="EMBL/GenBank/DDBJ databases">
        <title>Brevundimonas vitis sp. nov., an bacterium isolated from grape (Vitis vinifera).</title>
        <authorList>
            <person name="Jiang L."/>
            <person name="Lee J."/>
        </authorList>
    </citation>
    <scope>NUCLEOTIDE SEQUENCE [LARGE SCALE GENOMIC DNA]</scope>
    <source>
        <strain evidence="1 2">GRTSA-9</strain>
    </source>
</reference>
<organism evidence="1 2">
    <name type="scientific">Brevundimonas vitisensis</name>
    <dbReference type="NCBI Taxonomy" id="2800818"/>
    <lineage>
        <taxon>Bacteria</taxon>
        <taxon>Pseudomonadati</taxon>
        <taxon>Pseudomonadota</taxon>
        <taxon>Alphaproteobacteria</taxon>
        <taxon>Caulobacterales</taxon>
        <taxon>Caulobacteraceae</taxon>
        <taxon>Brevundimonas</taxon>
    </lineage>
</organism>